<feature type="binding site" description="axial binding residue" evidence="13">
    <location>
        <position position="449"/>
    </location>
    <ligand>
        <name>heme</name>
        <dbReference type="ChEBI" id="CHEBI:30413"/>
    </ligand>
    <ligandPart>
        <name>Fe</name>
        <dbReference type="ChEBI" id="CHEBI:18248"/>
    </ligandPart>
</feature>
<dbReference type="InterPro" id="IPR002401">
    <property type="entry name" value="Cyt_P450_E_grp-I"/>
</dbReference>
<keyword evidence="15" id="KW-0812">Transmembrane</keyword>
<keyword evidence="17" id="KW-0456">Lyase</keyword>
<protein>
    <submittedName>
        <fullName evidence="17">Steroid 17-alpha-hydroxylase/17,20 lyase</fullName>
    </submittedName>
</protein>
<evidence type="ECO:0000256" key="4">
    <source>
        <dbReference type="ARBA" id="ARBA00010617"/>
    </source>
</evidence>
<evidence type="ECO:0000256" key="1">
    <source>
        <dbReference type="ARBA" id="ARBA00001971"/>
    </source>
</evidence>
<evidence type="ECO:0000256" key="14">
    <source>
        <dbReference type="RuleBase" id="RU000461"/>
    </source>
</evidence>
<comment type="subcellular location">
    <subcellularLocation>
        <location evidence="3">Endoplasmic reticulum membrane</location>
        <topology evidence="3">Peripheral membrane protein</topology>
    </subcellularLocation>
    <subcellularLocation>
        <location evidence="2">Microsome membrane</location>
        <topology evidence="2">Peripheral membrane protein</topology>
    </subcellularLocation>
</comment>
<dbReference type="GO" id="GO:0016829">
    <property type="term" value="F:lyase activity"/>
    <property type="evidence" value="ECO:0007669"/>
    <property type="project" value="UniProtKB-KW"/>
</dbReference>
<dbReference type="PANTHER" id="PTHR24289:SF20">
    <property type="entry name" value="STEROID 17-ALPHA-HYDROXYLASE_17,20 LYASE"/>
    <property type="match status" value="1"/>
</dbReference>
<evidence type="ECO:0000256" key="3">
    <source>
        <dbReference type="ARBA" id="ARBA00004406"/>
    </source>
</evidence>
<name>A0A1S3HN38_LINAN</name>
<dbReference type="PRINTS" id="PR00463">
    <property type="entry name" value="EP450I"/>
</dbReference>
<dbReference type="InterPro" id="IPR017972">
    <property type="entry name" value="Cyt_P450_CS"/>
</dbReference>
<keyword evidence="6 13" id="KW-0479">Metal-binding</keyword>
<keyword evidence="8" id="KW-0492">Microsome</keyword>
<dbReference type="Pfam" id="PF00067">
    <property type="entry name" value="p450"/>
    <property type="match status" value="1"/>
</dbReference>
<dbReference type="PRINTS" id="PR00385">
    <property type="entry name" value="P450"/>
</dbReference>
<dbReference type="KEGG" id="lak:106155959"/>
<evidence type="ECO:0000256" key="11">
    <source>
        <dbReference type="ARBA" id="ARBA00023033"/>
    </source>
</evidence>
<dbReference type="GO" id="GO:0042448">
    <property type="term" value="P:progesterone metabolic process"/>
    <property type="evidence" value="ECO:0007669"/>
    <property type="project" value="TreeGrafter"/>
</dbReference>
<keyword evidence="11 14" id="KW-0503">Monooxygenase</keyword>
<dbReference type="Gene3D" id="1.10.630.10">
    <property type="entry name" value="Cytochrome P450"/>
    <property type="match status" value="1"/>
</dbReference>
<evidence type="ECO:0000313" key="16">
    <source>
        <dbReference type="Proteomes" id="UP000085678"/>
    </source>
</evidence>
<keyword evidence="16" id="KW-1185">Reference proteome</keyword>
<gene>
    <name evidence="17" type="primary">LOC106155959</name>
</gene>
<evidence type="ECO:0000256" key="5">
    <source>
        <dbReference type="ARBA" id="ARBA00022617"/>
    </source>
</evidence>
<dbReference type="GeneID" id="106155959"/>
<dbReference type="FunFam" id="1.10.630.10:FF:000238">
    <property type="entry name" value="Cytochrome P450 2A6"/>
    <property type="match status" value="1"/>
</dbReference>
<dbReference type="Proteomes" id="UP000085678">
    <property type="component" value="Unplaced"/>
</dbReference>
<organism evidence="16 17">
    <name type="scientific">Lingula anatina</name>
    <name type="common">Brachiopod</name>
    <name type="synonym">Lingula unguis</name>
    <dbReference type="NCBI Taxonomy" id="7574"/>
    <lineage>
        <taxon>Eukaryota</taxon>
        <taxon>Metazoa</taxon>
        <taxon>Spiralia</taxon>
        <taxon>Lophotrochozoa</taxon>
        <taxon>Brachiopoda</taxon>
        <taxon>Linguliformea</taxon>
        <taxon>Lingulata</taxon>
        <taxon>Lingulida</taxon>
        <taxon>Linguloidea</taxon>
        <taxon>Lingulidae</taxon>
        <taxon>Lingula</taxon>
    </lineage>
</organism>
<evidence type="ECO:0000256" key="15">
    <source>
        <dbReference type="SAM" id="Phobius"/>
    </source>
</evidence>
<evidence type="ECO:0000313" key="17">
    <source>
        <dbReference type="RefSeq" id="XP_013386459.1"/>
    </source>
</evidence>
<keyword evidence="5 13" id="KW-0349">Heme</keyword>
<evidence type="ECO:0000256" key="13">
    <source>
        <dbReference type="PIRSR" id="PIRSR602401-1"/>
    </source>
</evidence>
<comment type="cofactor">
    <cofactor evidence="1 13">
        <name>heme</name>
        <dbReference type="ChEBI" id="CHEBI:30413"/>
    </cofactor>
</comment>
<dbReference type="PANTHER" id="PTHR24289">
    <property type="entry name" value="STEROID 17-ALPHA-HYDROXYLASE/17,20 LYASE"/>
    <property type="match status" value="1"/>
</dbReference>
<keyword evidence="12 15" id="KW-0472">Membrane</keyword>
<reference evidence="17" key="1">
    <citation type="submission" date="2025-08" db="UniProtKB">
        <authorList>
            <consortium name="RefSeq"/>
        </authorList>
    </citation>
    <scope>IDENTIFICATION</scope>
    <source>
        <tissue evidence="17">Gonads</tissue>
    </source>
</reference>
<evidence type="ECO:0000256" key="7">
    <source>
        <dbReference type="ARBA" id="ARBA00022824"/>
    </source>
</evidence>
<dbReference type="AlphaFoldDB" id="A0A1S3HN38"/>
<dbReference type="GO" id="GO:0005506">
    <property type="term" value="F:iron ion binding"/>
    <property type="evidence" value="ECO:0007669"/>
    <property type="project" value="InterPro"/>
</dbReference>
<dbReference type="RefSeq" id="XP_013386459.1">
    <property type="nucleotide sequence ID" value="XM_013531005.1"/>
</dbReference>
<keyword evidence="7" id="KW-0256">Endoplasmic reticulum</keyword>
<evidence type="ECO:0000256" key="6">
    <source>
        <dbReference type="ARBA" id="ARBA00022723"/>
    </source>
</evidence>
<evidence type="ECO:0000256" key="12">
    <source>
        <dbReference type="ARBA" id="ARBA00023136"/>
    </source>
</evidence>
<feature type="transmembrane region" description="Helical" evidence="15">
    <location>
        <begin position="6"/>
        <end position="29"/>
    </location>
</feature>
<keyword evidence="15" id="KW-1133">Transmembrane helix</keyword>
<evidence type="ECO:0000256" key="10">
    <source>
        <dbReference type="ARBA" id="ARBA00023004"/>
    </source>
</evidence>
<accession>A0A1S3HN38</accession>
<dbReference type="PROSITE" id="PS00086">
    <property type="entry name" value="CYTOCHROME_P450"/>
    <property type="match status" value="1"/>
</dbReference>
<comment type="similarity">
    <text evidence="4 14">Belongs to the cytochrome P450 family.</text>
</comment>
<evidence type="ECO:0000256" key="9">
    <source>
        <dbReference type="ARBA" id="ARBA00023002"/>
    </source>
</evidence>
<dbReference type="STRING" id="7574.A0A1S3HN38"/>
<dbReference type="GO" id="GO:0042446">
    <property type="term" value="P:hormone biosynthetic process"/>
    <property type="evidence" value="ECO:0007669"/>
    <property type="project" value="TreeGrafter"/>
</dbReference>
<sequence>MIVLSLLSLLTVKTVLVGSAVFLLVMSYLQRKKYKLPPGPPQLPIVGSYFEFRKDSRLYSVFTKLGKSFSDLFTIDLGFWHNVVVMKSADIVHEAFVEKKEIFAGRETLTWKLKVFSGGNRDIIFSDYGPVWRLQRQMALKAFRAYVASDKLETFVRSSFDEVATLIEKETEPFDIDSHFQLLIFNIVCRMAYGKSYKIDEPEFVWLKDTVDKTMGTVFGSIIPSDVIPVLKHFPIQSSLSVKQLIKELNDFQNVKLAEHKKNLNSGNLRDIMDQILLLKEEMGAESDDNAKESLTDTRIRHTLLDIFFAGTQTTVDTLKWMIMYIADNPDVQTKLHKELDALGDDISGLRHCRHKLPYSEAIQREVLRMRPPAPVAVGHQALCDTKLGAYDIPKGTVLYANIMAIHHDPKNWESPEVFKPERFINNDGSLKEVDNKIWIPFSSGKRKCVGESVGRANLMMISALFFSRFEVSFPHGQKPDFEPAMAEFTCVPKPQKIIVKKRM</sequence>
<dbReference type="InterPro" id="IPR036396">
    <property type="entry name" value="Cyt_P450_sf"/>
</dbReference>
<dbReference type="GO" id="GO:0004508">
    <property type="term" value="F:steroid 17-alpha-monooxygenase activity"/>
    <property type="evidence" value="ECO:0007669"/>
    <property type="project" value="TreeGrafter"/>
</dbReference>
<proteinExistence type="inferred from homology"/>
<keyword evidence="10 13" id="KW-0408">Iron</keyword>
<dbReference type="InterPro" id="IPR001128">
    <property type="entry name" value="Cyt_P450"/>
</dbReference>
<evidence type="ECO:0000256" key="2">
    <source>
        <dbReference type="ARBA" id="ARBA00004174"/>
    </source>
</evidence>
<dbReference type="GO" id="GO:0020037">
    <property type="term" value="F:heme binding"/>
    <property type="evidence" value="ECO:0007669"/>
    <property type="project" value="InterPro"/>
</dbReference>
<keyword evidence="9 14" id="KW-0560">Oxidoreductase</keyword>
<dbReference type="OrthoDB" id="639466at2759"/>
<evidence type="ECO:0000256" key="8">
    <source>
        <dbReference type="ARBA" id="ARBA00022848"/>
    </source>
</evidence>
<dbReference type="GO" id="GO:0005789">
    <property type="term" value="C:endoplasmic reticulum membrane"/>
    <property type="evidence" value="ECO:0007669"/>
    <property type="project" value="UniProtKB-SubCell"/>
</dbReference>
<dbReference type="InParanoid" id="A0A1S3HN38"/>
<dbReference type="SUPFAM" id="SSF48264">
    <property type="entry name" value="Cytochrome P450"/>
    <property type="match status" value="1"/>
</dbReference>